<sequence>MAMIESTSVYRLRPGWRLQWEEAQGRHVLLYPEGMVQLNDSAGAILGQLDGQLDGQRDVADVVANLQARFADAPAAEIERDVHEFLLDAARQGWIQHD</sequence>
<comment type="caution">
    <text evidence="4">The sequence shown here is derived from an EMBL/GenBank/DDBJ whole genome shotgun (WGS) entry which is preliminary data.</text>
</comment>
<organism evidence="4 5">
    <name type="scientific">Billgrantia antri</name>
    <dbReference type="NCBI Taxonomy" id="2846777"/>
    <lineage>
        <taxon>Bacteria</taxon>
        <taxon>Pseudomonadati</taxon>
        <taxon>Pseudomonadota</taxon>
        <taxon>Gammaproteobacteria</taxon>
        <taxon>Oceanospirillales</taxon>
        <taxon>Halomonadaceae</taxon>
        <taxon>Billgrantia</taxon>
    </lineage>
</organism>
<dbReference type="InterPro" id="IPR008792">
    <property type="entry name" value="PQQD"/>
</dbReference>
<accession>A0ABS6ZU07</accession>
<reference evidence="4 5" key="1">
    <citation type="submission" date="2021-07" db="EMBL/GenBank/DDBJ databases">
        <authorList>
            <person name="So Y."/>
        </authorList>
    </citation>
    <scope>NUCLEOTIDE SEQUENCE [LARGE SCALE GENOMIC DNA]</scope>
    <source>
        <strain evidence="4 5">Y3S6</strain>
    </source>
</reference>
<proteinExistence type="predicted"/>
<name>A0ABS6ZU07_9GAMM</name>
<dbReference type="EMBL" id="JAHYCA010000008">
    <property type="protein sequence ID" value="MBW6393315.1"/>
    <property type="molecule type" value="Genomic_DNA"/>
</dbReference>
<dbReference type="NCBIfam" id="NF002535">
    <property type="entry name" value="PRK02079.1"/>
    <property type="match status" value="1"/>
</dbReference>
<keyword evidence="3" id="KW-0884">PQQ biosynthesis</keyword>
<gene>
    <name evidence="4" type="primary">pqqD</name>
    <name evidence="4" type="ORF">KPL81_19360</name>
</gene>
<dbReference type="Proteomes" id="UP000769617">
    <property type="component" value="Unassembled WGS sequence"/>
</dbReference>
<dbReference type="InterPro" id="IPR022479">
    <property type="entry name" value="PqqD_bac"/>
</dbReference>
<dbReference type="InterPro" id="IPR041881">
    <property type="entry name" value="PqqD_sf"/>
</dbReference>
<dbReference type="NCBIfam" id="TIGR03859">
    <property type="entry name" value="PQQ_PqqD"/>
    <property type="match status" value="1"/>
</dbReference>
<evidence type="ECO:0000256" key="1">
    <source>
        <dbReference type="ARBA" id="ARBA00004886"/>
    </source>
</evidence>
<protein>
    <submittedName>
        <fullName evidence="4">Pyrroloquinoline quinone biosynthesis peptide chaperone PqqD</fullName>
    </submittedName>
</protein>
<evidence type="ECO:0000256" key="2">
    <source>
        <dbReference type="ARBA" id="ARBA00011741"/>
    </source>
</evidence>
<dbReference type="Gene3D" id="1.10.10.1150">
    <property type="entry name" value="Coenzyme PQQ synthesis protein D (PqqD)"/>
    <property type="match status" value="1"/>
</dbReference>
<comment type="subunit">
    <text evidence="2">Monomer. Interacts with PqqE.</text>
</comment>
<keyword evidence="5" id="KW-1185">Reference proteome</keyword>
<comment type="pathway">
    <text evidence="1">Cofactor biosynthesis; pyrroloquinoline quinone biosynthesis.</text>
</comment>
<evidence type="ECO:0000313" key="5">
    <source>
        <dbReference type="Proteomes" id="UP000769617"/>
    </source>
</evidence>
<evidence type="ECO:0000256" key="3">
    <source>
        <dbReference type="ARBA" id="ARBA00022905"/>
    </source>
</evidence>
<evidence type="ECO:0000313" key="4">
    <source>
        <dbReference type="EMBL" id="MBW6393315.1"/>
    </source>
</evidence>
<dbReference type="Pfam" id="PF05402">
    <property type="entry name" value="PqqD"/>
    <property type="match status" value="1"/>
</dbReference>